<organism evidence="3 4">
    <name type="scientific">Clonostachys byssicola</name>
    <dbReference type="NCBI Taxonomy" id="160290"/>
    <lineage>
        <taxon>Eukaryota</taxon>
        <taxon>Fungi</taxon>
        <taxon>Dikarya</taxon>
        <taxon>Ascomycota</taxon>
        <taxon>Pezizomycotina</taxon>
        <taxon>Sordariomycetes</taxon>
        <taxon>Hypocreomycetidae</taxon>
        <taxon>Hypocreales</taxon>
        <taxon>Bionectriaceae</taxon>
        <taxon>Clonostachys</taxon>
    </lineage>
</organism>
<feature type="transmembrane region" description="Helical" evidence="2">
    <location>
        <begin position="228"/>
        <end position="251"/>
    </location>
</feature>
<reference evidence="3 4" key="2">
    <citation type="submission" date="2021-10" db="EMBL/GenBank/DDBJ databases">
        <authorList>
            <person name="Piombo E."/>
        </authorList>
    </citation>
    <scope>NUCLEOTIDE SEQUENCE [LARGE SCALE GENOMIC DNA]</scope>
</reference>
<dbReference type="OrthoDB" id="5332281at2759"/>
<dbReference type="PANTHER" id="PTHR37544">
    <property type="entry name" value="SPRAY-RELATED"/>
    <property type="match status" value="1"/>
</dbReference>
<dbReference type="PANTHER" id="PTHR37544:SF3">
    <property type="entry name" value="SPRAY"/>
    <property type="match status" value="1"/>
</dbReference>
<feature type="transmembrane region" description="Helical" evidence="2">
    <location>
        <begin position="121"/>
        <end position="145"/>
    </location>
</feature>
<evidence type="ECO:0000256" key="2">
    <source>
        <dbReference type="SAM" id="Phobius"/>
    </source>
</evidence>
<feature type="transmembrane region" description="Helical" evidence="2">
    <location>
        <begin position="1139"/>
        <end position="1160"/>
    </location>
</feature>
<name>A0A9N9UZ59_9HYPO</name>
<gene>
    <name evidence="3" type="ORF">CBYS24578_00001567</name>
</gene>
<feature type="compositionally biased region" description="Basic and acidic residues" evidence="1">
    <location>
        <begin position="48"/>
        <end position="64"/>
    </location>
</feature>
<dbReference type="InterPro" id="IPR021840">
    <property type="entry name" value="DUF3433"/>
</dbReference>
<dbReference type="AlphaFoldDB" id="A0A9N9UZ59"/>
<feature type="compositionally biased region" description="Polar residues" evidence="1">
    <location>
        <begin position="73"/>
        <end position="84"/>
    </location>
</feature>
<sequence length="1257" mass="142095">MTHRRQETELPLLHNGGRQDRRDRQRQRRIASSRRLPAQTTQNFADNDMDHSRTTPMSVDRDQEGSVLDGYATETSSSTQTMVIPNTRPHDASDNTRSKILRAKEARIHIEEDGSEKWHPFWLHPAVLGLFLAFFLGCAVALPVLLSISNRNDGLLEAQVDLEQLWRFGPTAVFTIVTIFWSRVELQTLRYFPWVKVQNSNDTSVYELDYTSKISLTVLLQSLRNKHFLVFIITLTTLLLKVQVVLIPSLFSLRTVQVSRPVVIQTSDFFDTNFTYRISSSENSIGYYNFKAIQDFGTGIPFGVGNNSIYQTFAQANSEKDARGTVDSPLTARVDGLFFDVECRELESCTTILKENQPKPFSKDQYVAWLQIDLKFEGCPQAALLNISQDFYGVNNRLEPWSTEILKTTNSPINCSALPSQFPQFINLAARWLPSSKNATLPVQDACAAVICSPTAWVSEVEVLDDGNHPIMTVLPDQTKTPMHVNPYPLFESSVPNGLGGSSNSESRYSALEVNTYLLNSTNLKANYPDGIPRSLYSNQILHESVLNFTQMLGPLVAHHQLRNKTEQLLNKTESQKTGSRPFDTTRLQLNYPVCISLAVISALSAFISLWAMLQYRGAFRNWDKNPATIIGLINFLHGQRFDHTATKPRLWNQFQGSPLPLPTWLRLIFTIYALGLIITLTIMLQISHKSDGIVTLIEGTPSLWWTVVPTLSIYLVTLYTTSSDTVVRDLAVYSQLSLRSCTMAEMNVSLLDMLGLRALYYSLRWKIYTVTLSQLLAIACGFLASFSSLLFTSKLIPGNSDISLKQQSWFGNRTLAQASEPGKLSDYEIARYALGGLIISPKSSQFTWPSFTYQNLLFPRLEMDGTSKDWNSSVSFELEVPAIQLISDCAQLPQSALHLEKQRYYSQWEMTINMTRTCPNGTIVDVIGYHYPNYNTYTFSEIYARTEPCPSQYWMEKTWIWGQVFENGTYSHPSMWSCNYTWAEIPTKLQLIWTTDGFQVDHANPPQPDYSKTKLLEPSFPIDTQTFDRFDKLWPKPDLGFAVGVAETPESVDARFNYLFEPVGSLKLENIINPDDAHKTIEALNSGISLVSGQIANALRRLDINEASTTSPEHPGELPPITARVTDKRRHRLVQDAVITYLIIGVISLAFVVNTWALLSSGLKRFIGYRGKWLLDLEMKDLVPPDYNSIAVSASLLSPSNYPKYVGSLEEFYTRLSGLRFRMGWFIRKGAQERELTIGVLDDPEFLFLGGKQSSK</sequence>
<keyword evidence="2" id="KW-1133">Transmembrane helix</keyword>
<keyword evidence="2" id="KW-0472">Membrane</keyword>
<feature type="transmembrane region" description="Helical" evidence="2">
    <location>
        <begin position="665"/>
        <end position="684"/>
    </location>
</feature>
<feature type="transmembrane region" description="Helical" evidence="2">
    <location>
        <begin position="590"/>
        <end position="614"/>
    </location>
</feature>
<protein>
    <submittedName>
        <fullName evidence="3">Uncharacterized protein</fullName>
    </submittedName>
</protein>
<dbReference type="Pfam" id="PF11915">
    <property type="entry name" value="DUF3433"/>
    <property type="match status" value="2"/>
</dbReference>
<feature type="region of interest" description="Disordered" evidence="1">
    <location>
        <begin position="1"/>
        <end position="95"/>
    </location>
</feature>
<dbReference type="Proteomes" id="UP000754883">
    <property type="component" value="Unassembled WGS sequence"/>
</dbReference>
<dbReference type="EMBL" id="CABFNO020001560">
    <property type="protein sequence ID" value="CAH0001568.1"/>
    <property type="molecule type" value="Genomic_DNA"/>
</dbReference>
<accession>A0A9N9UZ59</accession>
<comment type="caution">
    <text evidence="3">The sequence shown here is derived from an EMBL/GenBank/DDBJ whole genome shotgun (WGS) entry which is preliminary data.</text>
</comment>
<evidence type="ECO:0000256" key="1">
    <source>
        <dbReference type="SAM" id="MobiDB-lite"/>
    </source>
</evidence>
<feature type="transmembrane region" description="Helical" evidence="2">
    <location>
        <begin position="165"/>
        <end position="184"/>
    </location>
</feature>
<feature type="transmembrane region" description="Helical" evidence="2">
    <location>
        <begin position="768"/>
        <end position="792"/>
    </location>
</feature>
<keyword evidence="4" id="KW-1185">Reference proteome</keyword>
<evidence type="ECO:0000313" key="3">
    <source>
        <dbReference type="EMBL" id="CAH0001568.1"/>
    </source>
</evidence>
<evidence type="ECO:0000313" key="4">
    <source>
        <dbReference type="Proteomes" id="UP000754883"/>
    </source>
</evidence>
<keyword evidence="2" id="KW-0812">Transmembrane</keyword>
<reference evidence="4" key="1">
    <citation type="submission" date="2019-06" db="EMBL/GenBank/DDBJ databases">
        <authorList>
            <person name="Broberg M."/>
        </authorList>
    </citation>
    <scope>NUCLEOTIDE SEQUENCE [LARGE SCALE GENOMIC DNA]</scope>
</reference>
<proteinExistence type="predicted"/>
<feature type="transmembrane region" description="Helical" evidence="2">
    <location>
        <begin position="704"/>
        <end position="722"/>
    </location>
</feature>